<dbReference type="Gene3D" id="3.40.50.720">
    <property type="entry name" value="NAD(P)-binding Rossmann-like Domain"/>
    <property type="match status" value="1"/>
</dbReference>
<dbReference type="CDD" id="cd05233">
    <property type="entry name" value="SDR_c"/>
    <property type="match status" value="1"/>
</dbReference>
<protein>
    <submittedName>
        <fullName evidence="4">Sorbitol-6-phosphate 2-dehydrogenase</fullName>
    </submittedName>
</protein>
<name>A0A223HXP5_THETR</name>
<dbReference type="NCBIfam" id="NF004817">
    <property type="entry name" value="PRK06171.1"/>
    <property type="match status" value="1"/>
</dbReference>
<accession>A0A223HXP5</accession>
<keyword evidence="2" id="KW-0560">Oxidoreductase</keyword>
<dbReference type="NCBIfam" id="NF005559">
    <property type="entry name" value="PRK07231.1"/>
    <property type="match status" value="1"/>
</dbReference>
<dbReference type="Proteomes" id="UP000214975">
    <property type="component" value="Chromosome"/>
</dbReference>
<dbReference type="GO" id="GO:0016616">
    <property type="term" value="F:oxidoreductase activity, acting on the CH-OH group of donors, NAD or NADP as acceptor"/>
    <property type="evidence" value="ECO:0007669"/>
    <property type="project" value="TreeGrafter"/>
</dbReference>
<evidence type="ECO:0000256" key="1">
    <source>
        <dbReference type="ARBA" id="ARBA00006484"/>
    </source>
</evidence>
<dbReference type="PROSITE" id="PS00061">
    <property type="entry name" value="ADH_SHORT"/>
    <property type="match status" value="1"/>
</dbReference>
<dbReference type="Pfam" id="PF00106">
    <property type="entry name" value="adh_short"/>
    <property type="match status" value="1"/>
</dbReference>
<sequence>MKDTWLGLEGKVAIVTGGASGIGKAIATELVDNGSKVVISDISSDGNEVIEELNKKSPKNMFIKTDITKIDEVKFMIQKTIEEYGKIDILVNNAGINIPRLLVDPKDPNGKYELNEAEFDLMVSINQKGTFLCAQCAAREMIKNRKGVIVNITSESGLEGSEGQSCYAGTKGAIYALTRSWAKELGKYGIRVVGVAPGIIEETGLRTNEYEESLAYTRGITVEKLREGYNNSSIPLRRVGKLEEIANLVCFLASDRASYIHGVTYNISGGKSRG</sequence>
<evidence type="ECO:0000256" key="2">
    <source>
        <dbReference type="ARBA" id="ARBA00023002"/>
    </source>
</evidence>
<evidence type="ECO:0000256" key="3">
    <source>
        <dbReference type="RuleBase" id="RU000363"/>
    </source>
</evidence>
<dbReference type="PRINTS" id="PR00081">
    <property type="entry name" value="GDHRDH"/>
</dbReference>
<dbReference type="RefSeq" id="WP_094397118.1">
    <property type="nucleotide sequence ID" value="NZ_CP016893.1"/>
</dbReference>
<gene>
    <name evidence="4" type="ORF">Thert_01106</name>
</gene>
<dbReference type="SUPFAM" id="SSF51735">
    <property type="entry name" value="NAD(P)-binding Rossmann-fold domains"/>
    <property type="match status" value="1"/>
</dbReference>
<dbReference type="AlphaFoldDB" id="A0A223HXP5"/>
<proteinExistence type="inferred from homology"/>
<organism evidence="4 5">
    <name type="scientific">Thermoanaerobacterium thermosaccharolyticum</name>
    <name type="common">Clostridium thermosaccharolyticum</name>
    <dbReference type="NCBI Taxonomy" id="1517"/>
    <lineage>
        <taxon>Bacteria</taxon>
        <taxon>Bacillati</taxon>
        <taxon>Bacillota</taxon>
        <taxon>Clostridia</taxon>
        <taxon>Thermoanaerobacterales</taxon>
        <taxon>Thermoanaerobacteraceae</taxon>
        <taxon>Thermoanaerobacterium</taxon>
    </lineage>
</organism>
<reference evidence="4 5" key="1">
    <citation type="submission" date="2016-08" db="EMBL/GenBank/DDBJ databases">
        <title>A novel genetic cassette of butanologenic Thermoanaerobacterium thermosaccharolyticum that directly convert cellulose to butanol.</title>
        <authorList>
            <person name="Li T."/>
            <person name="He J."/>
        </authorList>
    </citation>
    <scope>NUCLEOTIDE SEQUENCE [LARGE SCALE GENOMIC DNA]</scope>
    <source>
        <strain evidence="4 5">TG57</strain>
    </source>
</reference>
<dbReference type="FunFam" id="3.40.50.720:FF:000084">
    <property type="entry name" value="Short-chain dehydrogenase reductase"/>
    <property type="match status" value="1"/>
</dbReference>
<evidence type="ECO:0000313" key="5">
    <source>
        <dbReference type="Proteomes" id="UP000214975"/>
    </source>
</evidence>
<dbReference type="PANTHER" id="PTHR42760:SF133">
    <property type="entry name" value="3-OXOACYL-[ACYL-CARRIER-PROTEIN] REDUCTASE"/>
    <property type="match status" value="1"/>
</dbReference>
<dbReference type="PANTHER" id="PTHR42760">
    <property type="entry name" value="SHORT-CHAIN DEHYDROGENASES/REDUCTASES FAMILY MEMBER"/>
    <property type="match status" value="1"/>
</dbReference>
<evidence type="ECO:0000313" key="4">
    <source>
        <dbReference type="EMBL" id="AST57212.1"/>
    </source>
</evidence>
<dbReference type="GO" id="GO:0008206">
    <property type="term" value="P:bile acid metabolic process"/>
    <property type="evidence" value="ECO:0007669"/>
    <property type="project" value="UniProtKB-ARBA"/>
</dbReference>
<comment type="similarity">
    <text evidence="1 3">Belongs to the short-chain dehydrogenases/reductases (SDR) family.</text>
</comment>
<dbReference type="InterPro" id="IPR002347">
    <property type="entry name" value="SDR_fam"/>
</dbReference>
<dbReference type="InterPro" id="IPR020904">
    <property type="entry name" value="Sc_DH/Rdtase_CS"/>
</dbReference>
<dbReference type="InterPro" id="IPR036291">
    <property type="entry name" value="NAD(P)-bd_dom_sf"/>
</dbReference>
<dbReference type="EMBL" id="CP016893">
    <property type="protein sequence ID" value="AST57212.1"/>
    <property type="molecule type" value="Genomic_DNA"/>
</dbReference>
<dbReference type="PRINTS" id="PR00080">
    <property type="entry name" value="SDRFAMILY"/>
</dbReference>